<dbReference type="InParanoid" id="A0A1V9XH32"/>
<proteinExistence type="predicted"/>
<evidence type="ECO:0000313" key="3">
    <source>
        <dbReference type="Proteomes" id="UP000192247"/>
    </source>
</evidence>
<feature type="signal peptide" evidence="1">
    <location>
        <begin position="1"/>
        <end position="22"/>
    </location>
</feature>
<feature type="chain" id="PRO_5010705082" evidence="1">
    <location>
        <begin position="23"/>
        <end position="130"/>
    </location>
</feature>
<protein>
    <submittedName>
        <fullName evidence="2">Uncharacterized protein</fullName>
    </submittedName>
</protein>
<gene>
    <name evidence="2" type="ORF">BIW11_01235</name>
</gene>
<dbReference type="AlphaFoldDB" id="A0A1V9XH32"/>
<accession>A0A1V9XH32</accession>
<keyword evidence="3" id="KW-1185">Reference proteome</keyword>
<evidence type="ECO:0000313" key="2">
    <source>
        <dbReference type="EMBL" id="OQR72809.1"/>
    </source>
</evidence>
<dbReference type="EMBL" id="MNPL01011032">
    <property type="protein sequence ID" value="OQR72809.1"/>
    <property type="molecule type" value="Genomic_DNA"/>
</dbReference>
<reference evidence="2 3" key="1">
    <citation type="journal article" date="2017" name="Gigascience">
        <title>Draft genome of the honey bee ectoparasitic mite, Tropilaelaps mercedesae, is shaped by the parasitic life history.</title>
        <authorList>
            <person name="Dong X."/>
            <person name="Armstrong S.D."/>
            <person name="Xia D."/>
            <person name="Makepeace B.L."/>
            <person name="Darby A.C."/>
            <person name="Kadowaki T."/>
        </authorList>
    </citation>
    <scope>NUCLEOTIDE SEQUENCE [LARGE SCALE GENOMIC DNA]</scope>
    <source>
        <strain evidence="2">Wuxi-XJTLU</strain>
    </source>
</reference>
<comment type="caution">
    <text evidence="2">The sequence shown here is derived from an EMBL/GenBank/DDBJ whole genome shotgun (WGS) entry which is preliminary data.</text>
</comment>
<sequence length="130" mass="14622">MGVLNAALAVLLVALDINEVYSSENVSRSDVARRLIKLVRETIEEVLDATAKASEDNDNEYDELRRQTVAKIRRYIDGVNSSVLKTLLTKMADIAFGQRQTDLSYAQKVRARHDRNVSGAAAERFRRGIR</sequence>
<keyword evidence="1" id="KW-0732">Signal</keyword>
<dbReference type="Proteomes" id="UP000192247">
    <property type="component" value="Unassembled WGS sequence"/>
</dbReference>
<evidence type="ECO:0000256" key="1">
    <source>
        <dbReference type="SAM" id="SignalP"/>
    </source>
</evidence>
<organism evidence="2 3">
    <name type="scientific">Tropilaelaps mercedesae</name>
    <dbReference type="NCBI Taxonomy" id="418985"/>
    <lineage>
        <taxon>Eukaryota</taxon>
        <taxon>Metazoa</taxon>
        <taxon>Ecdysozoa</taxon>
        <taxon>Arthropoda</taxon>
        <taxon>Chelicerata</taxon>
        <taxon>Arachnida</taxon>
        <taxon>Acari</taxon>
        <taxon>Parasitiformes</taxon>
        <taxon>Mesostigmata</taxon>
        <taxon>Gamasina</taxon>
        <taxon>Dermanyssoidea</taxon>
        <taxon>Laelapidae</taxon>
        <taxon>Tropilaelaps</taxon>
    </lineage>
</organism>
<name>A0A1V9XH32_9ACAR</name>